<proteinExistence type="predicted"/>
<dbReference type="Proteomes" id="UP000820669">
    <property type="component" value="Unassembled WGS sequence"/>
</dbReference>
<name>A0ABX1SCE9_9PSEU</name>
<sequence>MSSATAPLLTGRDVALLRAVAAGRCRFSVLCEPVLLVDGVPCADFTVAGRLIDAGLLVAPGHGDLLAPAGLTDRGRAVLDPVARAS</sequence>
<evidence type="ECO:0000313" key="2">
    <source>
        <dbReference type="Proteomes" id="UP000820669"/>
    </source>
</evidence>
<dbReference type="RefSeq" id="WP_169382722.1">
    <property type="nucleotide sequence ID" value="NZ_JAAXLA010000033.1"/>
</dbReference>
<organism evidence="1 2">
    <name type="scientific">Pseudonocardia acidicola</name>
    <dbReference type="NCBI Taxonomy" id="2724939"/>
    <lineage>
        <taxon>Bacteria</taxon>
        <taxon>Bacillati</taxon>
        <taxon>Actinomycetota</taxon>
        <taxon>Actinomycetes</taxon>
        <taxon>Pseudonocardiales</taxon>
        <taxon>Pseudonocardiaceae</taxon>
        <taxon>Pseudonocardia</taxon>
    </lineage>
</organism>
<protein>
    <submittedName>
        <fullName evidence="1">Uncharacterized protein</fullName>
    </submittedName>
</protein>
<evidence type="ECO:0000313" key="1">
    <source>
        <dbReference type="EMBL" id="NMH99248.1"/>
    </source>
</evidence>
<comment type="caution">
    <text evidence="1">The sequence shown here is derived from an EMBL/GenBank/DDBJ whole genome shotgun (WGS) entry which is preliminary data.</text>
</comment>
<dbReference type="EMBL" id="JAAXLA010000033">
    <property type="protein sequence ID" value="NMH99248.1"/>
    <property type="molecule type" value="Genomic_DNA"/>
</dbReference>
<reference evidence="1 2" key="1">
    <citation type="submission" date="2020-04" db="EMBL/GenBank/DDBJ databases">
        <authorList>
            <person name="Klaysubun C."/>
            <person name="Duangmal K."/>
            <person name="Lipun K."/>
        </authorList>
    </citation>
    <scope>NUCLEOTIDE SEQUENCE [LARGE SCALE GENOMIC DNA]</scope>
    <source>
        <strain evidence="1 2">K10HN5</strain>
    </source>
</reference>
<keyword evidence="2" id="KW-1185">Reference proteome</keyword>
<gene>
    <name evidence="1" type="ORF">HF526_18305</name>
</gene>
<accession>A0ABX1SCE9</accession>